<evidence type="ECO:0000313" key="1">
    <source>
        <dbReference type="EMBL" id="QHT00505.1"/>
    </source>
</evidence>
<reference evidence="1" key="1">
    <citation type="journal article" date="2020" name="Nature">
        <title>Giant virus diversity and host interactions through global metagenomics.</title>
        <authorList>
            <person name="Schulz F."/>
            <person name="Roux S."/>
            <person name="Paez-Espino D."/>
            <person name="Jungbluth S."/>
            <person name="Walsh D.A."/>
            <person name="Denef V.J."/>
            <person name="McMahon K.D."/>
            <person name="Konstantinidis K.T."/>
            <person name="Eloe-Fadrosh E.A."/>
            <person name="Kyrpides N.C."/>
            <person name="Woyke T."/>
        </authorList>
    </citation>
    <scope>NUCLEOTIDE SEQUENCE</scope>
    <source>
        <strain evidence="1">GVMAG-M-3300020192-26</strain>
    </source>
</reference>
<dbReference type="AlphaFoldDB" id="A0A6C0C9W3"/>
<sequence length="72" mass="8135">MSNATLLRRIMFAGELHVIFDCLLNVKCNIAAKDYVCWRTACHIQQSIGCQMQCCCKGLHLQGICASYSMIY</sequence>
<dbReference type="EMBL" id="MN739356">
    <property type="protein sequence ID" value="QHT00505.1"/>
    <property type="molecule type" value="Genomic_DNA"/>
</dbReference>
<name>A0A6C0C9W3_9ZZZZ</name>
<proteinExistence type="predicted"/>
<accession>A0A6C0C9W3</accession>
<organism evidence="1">
    <name type="scientific">viral metagenome</name>
    <dbReference type="NCBI Taxonomy" id="1070528"/>
    <lineage>
        <taxon>unclassified sequences</taxon>
        <taxon>metagenomes</taxon>
        <taxon>organismal metagenomes</taxon>
    </lineage>
</organism>
<protein>
    <submittedName>
        <fullName evidence="1">Uncharacterized protein</fullName>
    </submittedName>
</protein>